<reference evidence="2 3" key="1">
    <citation type="submission" date="2024-04" db="EMBL/GenBank/DDBJ databases">
        <title>Symmetric and asymmetric DNA N6-adenine methylation regulates different biological responses in Mucorales.</title>
        <authorList>
            <consortium name="Lawrence Berkeley National Laboratory"/>
            <person name="Lax C."/>
            <person name="Mondo S.J."/>
            <person name="Osorio-Concepcion M."/>
            <person name="Muszewska A."/>
            <person name="Corrochano-Luque M."/>
            <person name="Gutierrez G."/>
            <person name="Riley R."/>
            <person name="Lipzen A."/>
            <person name="Guo J."/>
            <person name="Hundley H."/>
            <person name="Amirebrahimi M."/>
            <person name="Ng V."/>
            <person name="Lorenzo-Gutierrez D."/>
            <person name="Binder U."/>
            <person name="Yang J."/>
            <person name="Song Y."/>
            <person name="Canovas D."/>
            <person name="Navarro E."/>
            <person name="Freitag M."/>
            <person name="Gabaldon T."/>
            <person name="Grigoriev I.V."/>
            <person name="Corrochano L.M."/>
            <person name="Nicolas F.E."/>
            <person name="Garre V."/>
        </authorList>
    </citation>
    <scope>NUCLEOTIDE SEQUENCE [LARGE SCALE GENOMIC DNA]</scope>
    <source>
        <strain evidence="2 3">L51</strain>
    </source>
</reference>
<keyword evidence="1" id="KW-1133">Transmembrane helix</keyword>
<comment type="caution">
    <text evidence="2">The sequence shown here is derived from an EMBL/GenBank/DDBJ whole genome shotgun (WGS) entry which is preliminary data.</text>
</comment>
<dbReference type="EMBL" id="JBCLYO010000037">
    <property type="protein sequence ID" value="KAL0075318.1"/>
    <property type="molecule type" value="Genomic_DNA"/>
</dbReference>
<feature type="transmembrane region" description="Helical" evidence="1">
    <location>
        <begin position="43"/>
        <end position="62"/>
    </location>
</feature>
<feature type="transmembrane region" description="Helical" evidence="1">
    <location>
        <begin position="69"/>
        <end position="92"/>
    </location>
</feature>
<dbReference type="Proteomes" id="UP001448207">
    <property type="component" value="Unassembled WGS sequence"/>
</dbReference>
<protein>
    <submittedName>
        <fullName evidence="2">Uncharacterized protein</fullName>
    </submittedName>
</protein>
<gene>
    <name evidence="2" type="ORF">J3Q64DRAFT_1775960</name>
</gene>
<keyword evidence="3" id="KW-1185">Reference proteome</keyword>
<accession>A0ABR3AJP7</accession>
<feature type="transmembrane region" description="Helical" evidence="1">
    <location>
        <begin position="18"/>
        <end position="37"/>
    </location>
</feature>
<keyword evidence="1" id="KW-0812">Transmembrane</keyword>
<keyword evidence="1" id="KW-0472">Membrane</keyword>
<evidence type="ECO:0000313" key="2">
    <source>
        <dbReference type="EMBL" id="KAL0075318.1"/>
    </source>
</evidence>
<proteinExistence type="predicted"/>
<evidence type="ECO:0000313" key="3">
    <source>
        <dbReference type="Proteomes" id="UP001448207"/>
    </source>
</evidence>
<organism evidence="2 3">
    <name type="scientific">Phycomyces blakesleeanus</name>
    <dbReference type="NCBI Taxonomy" id="4837"/>
    <lineage>
        <taxon>Eukaryota</taxon>
        <taxon>Fungi</taxon>
        <taxon>Fungi incertae sedis</taxon>
        <taxon>Mucoromycota</taxon>
        <taxon>Mucoromycotina</taxon>
        <taxon>Mucoromycetes</taxon>
        <taxon>Mucorales</taxon>
        <taxon>Phycomycetaceae</taxon>
        <taxon>Phycomyces</taxon>
    </lineage>
</organism>
<sequence>MNLQPANQPTNQPTAKSFLSFFFVLKKGFFLLHFPSLYFTRSFYPLSTITSFIIFLHISCIFPSLSFFIYLFILLIYLFNILFASFPFYYIFHNSQYTIPFYIYNNLK</sequence>
<evidence type="ECO:0000256" key="1">
    <source>
        <dbReference type="SAM" id="Phobius"/>
    </source>
</evidence>
<name>A0ABR3AJP7_PHYBL</name>